<dbReference type="Pfam" id="PF13092">
    <property type="entry name" value="CENP-L"/>
    <property type="match status" value="1"/>
</dbReference>
<proteinExistence type="predicted"/>
<dbReference type="HOGENOM" id="CLU_1042456_0_0_1"/>
<dbReference type="RefSeq" id="XP_007841378.1">
    <property type="nucleotide sequence ID" value="XM_007843187.1"/>
</dbReference>
<reference evidence="3" key="1">
    <citation type="journal article" date="2015" name="BMC Genomics">
        <title>Genomic and transcriptomic analysis of the endophytic fungus Pestalotiopsis fici reveals its lifestyle and high potential for synthesis of natural products.</title>
        <authorList>
            <person name="Wang X."/>
            <person name="Zhang X."/>
            <person name="Liu L."/>
            <person name="Xiang M."/>
            <person name="Wang W."/>
            <person name="Sun X."/>
            <person name="Che Y."/>
            <person name="Guo L."/>
            <person name="Liu G."/>
            <person name="Guo L."/>
            <person name="Wang C."/>
            <person name="Yin W.B."/>
            <person name="Stadler M."/>
            <person name="Zhang X."/>
            <person name="Liu X."/>
        </authorList>
    </citation>
    <scope>NUCLEOTIDE SEQUENCE [LARGE SCALE GENOMIC DNA]</scope>
    <source>
        <strain evidence="3">W106-1 / CGMCC3.15140</strain>
    </source>
</reference>
<evidence type="ECO:0000313" key="2">
    <source>
        <dbReference type="EMBL" id="ETS73660.1"/>
    </source>
</evidence>
<keyword evidence="3" id="KW-1185">Reference proteome</keyword>
<organism evidence="2 3">
    <name type="scientific">Pestalotiopsis fici (strain W106-1 / CGMCC3.15140)</name>
    <dbReference type="NCBI Taxonomy" id="1229662"/>
    <lineage>
        <taxon>Eukaryota</taxon>
        <taxon>Fungi</taxon>
        <taxon>Dikarya</taxon>
        <taxon>Ascomycota</taxon>
        <taxon>Pezizomycotina</taxon>
        <taxon>Sordariomycetes</taxon>
        <taxon>Xylariomycetidae</taxon>
        <taxon>Amphisphaeriales</taxon>
        <taxon>Sporocadaceae</taxon>
        <taxon>Pestalotiopsis</taxon>
    </lineage>
</organism>
<dbReference type="InParanoid" id="W3WIA7"/>
<protein>
    <submittedName>
        <fullName evidence="2">Uncharacterized protein</fullName>
    </submittedName>
</protein>
<sequence>MDILKRTFTAYRISIVVEPPAPEVLSQRLRDHLAGDTVRGIEIRGAETIGGSDAGALMAVDWRVLSDPDRRQEDHSDADDNNHQYYYDDQGPTHRVELVYERNTFLAYLFIARGLLLINAPVPVRGALVRFLMQTLDTRATVLVPDSGALMRILETWLGDEDGSGAAGFTQKDVAITLRFADKASAGGLRTLDIAIPAQDLAAFTGTSDGDKFSDRLASYVDKHLALNMRHSDVRIAKISCGGFVLGEGKVKLMDEAKVAAVLDGIK</sequence>
<evidence type="ECO:0000256" key="1">
    <source>
        <dbReference type="SAM" id="MobiDB-lite"/>
    </source>
</evidence>
<feature type="region of interest" description="Disordered" evidence="1">
    <location>
        <begin position="69"/>
        <end position="88"/>
    </location>
</feature>
<accession>W3WIA7</accession>
<dbReference type="InterPro" id="IPR025204">
    <property type="entry name" value="CENP-L"/>
</dbReference>
<evidence type="ECO:0000313" key="3">
    <source>
        <dbReference type="Proteomes" id="UP000030651"/>
    </source>
</evidence>
<feature type="compositionally biased region" description="Basic and acidic residues" evidence="1">
    <location>
        <begin position="69"/>
        <end position="82"/>
    </location>
</feature>
<dbReference type="EMBL" id="KI912121">
    <property type="protein sequence ID" value="ETS73660.1"/>
    <property type="molecule type" value="Genomic_DNA"/>
</dbReference>
<gene>
    <name evidence="2" type="ORF">PFICI_14606</name>
</gene>
<dbReference type="AlphaFoldDB" id="W3WIA7"/>
<dbReference type="Proteomes" id="UP000030651">
    <property type="component" value="Unassembled WGS sequence"/>
</dbReference>
<name>W3WIA7_PESFW</name>
<dbReference type="OMA" id="NDYREDT"/>
<dbReference type="KEGG" id="pfy:PFICI_14606"/>
<dbReference type="GeneID" id="19279619"/>
<dbReference type="OrthoDB" id="8864979at2759"/>